<reference evidence="2 3" key="1">
    <citation type="submission" date="2017-12" db="EMBL/GenBank/DDBJ databases">
        <title>Hemimetabolous genomes reveal molecular basis of termite eusociality.</title>
        <authorList>
            <person name="Harrison M.C."/>
            <person name="Jongepier E."/>
            <person name="Robertson H.M."/>
            <person name="Arning N."/>
            <person name="Bitard-Feildel T."/>
            <person name="Chao H."/>
            <person name="Childers C.P."/>
            <person name="Dinh H."/>
            <person name="Doddapaneni H."/>
            <person name="Dugan S."/>
            <person name="Gowin J."/>
            <person name="Greiner C."/>
            <person name="Han Y."/>
            <person name="Hu H."/>
            <person name="Hughes D.S.T."/>
            <person name="Huylmans A.-K."/>
            <person name="Kemena C."/>
            <person name="Kremer L.P.M."/>
            <person name="Lee S.L."/>
            <person name="Lopez-Ezquerra A."/>
            <person name="Mallet L."/>
            <person name="Monroy-Kuhn J.M."/>
            <person name="Moser A."/>
            <person name="Murali S.C."/>
            <person name="Muzny D.M."/>
            <person name="Otani S."/>
            <person name="Piulachs M.-D."/>
            <person name="Poelchau M."/>
            <person name="Qu J."/>
            <person name="Schaub F."/>
            <person name="Wada-Katsumata A."/>
            <person name="Worley K.C."/>
            <person name="Xie Q."/>
            <person name="Ylla G."/>
            <person name="Poulsen M."/>
            <person name="Gibbs R.A."/>
            <person name="Schal C."/>
            <person name="Richards S."/>
            <person name="Belles X."/>
            <person name="Korb J."/>
            <person name="Bornberg-Bauer E."/>
        </authorList>
    </citation>
    <scope>NUCLEOTIDE SEQUENCE [LARGE SCALE GENOMIC DNA]</scope>
    <source>
        <tissue evidence="2">Whole body</tissue>
    </source>
</reference>
<dbReference type="InParanoid" id="A0A2J7QEE3"/>
<dbReference type="Gene3D" id="3.10.100.10">
    <property type="entry name" value="Mannose-Binding Protein A, subunit A"/>
    <property type="match status" value="1"/>
</dbReference>
<gene>
    <name evidence="2" type="ORF">B7P43_G14044</name>
</gene>
<dbReference type="InterPro" id="IPR016187">
    <property type="entry name" value="CTDL_fold"/>
</dbReference>
<name>A0A2J7QEE3_9NEOP</name>
<protein>
    <recommendedName>
        <fullName evidence="1">C-type lectin domain-containing protein</fullName>
    </recommendedName>
</protein>
<dbReference type="OrthoDB" id="7357196at2759"/>
<evidence type="ECO:0000313" key="2">
    <source>
        <dbReference type="EMBL" id="PNF26941.1"/>
    </source>
</evidence>
<dbReference type="Pfam" id="PF00059">
    <property type="entry name" value="Lectin_C"/>
    <property type="match status" value="1"/>
</dbReference>
<dbReference type="STRING" id="105785.A0A2J7QEE3"/>
<dbReference type="InterPro" id="IPR001304">
    <property type="entry name" value="C-type_lectin-like"/>
</dbReference>
<dbReference type="EMBL" id="NEVH01015314">
    <property type="protein sequence ID" value="PNF26941.1"/>
    <property type="molecule type" value="Genomic_DNA"/>
</dbReference>
<comment type="caution">
    <text evidence="2">The sequence shown here is derived from an EMBL/GenBank/DDBJ whole genome shotgun (WGS) entry which is preliminary data.</text>
</comment>
<dbReference type="SUPFAM" id="SSF56436">
    <property type="entry name" value="C-type lectin-like"/>
    <property type="match status" value="1"/>
</dbReference>
<feature type="domain" description="C-type lectin" evidence="1">
    <location>
        <begin position="1"/>
        <end position="87"/>
    </location>
</feature>
<dbReference type="InterPro" id="IPR016186">
    <property type="entry name" value="C-type_lectin-like/link_sf"/>
</dbReference>
<sequence length="91" mass="10240">MQNFLDGARNIKGATHNDYAFVGFHDRFVEGEYLTVFGKPLSSMGFARWASLKQPDNAGGNENCGSIHRNGGLKDIPCPWKLPFFCEKKTW</sequence>
<evidence type="ECO:0000313" key="3">
    <source>
        <dbReference type="Proteomes" id="UP000235965"/>
    </source>
</evidence>
<proteinExistence type="predicted"/>
<dbReference type="Proteomes" id="UP000235965">
    <property type="component" value="Unassembled WGS sequence"/>
</dbReference>
<evidence type="ECO:0000259" key="1">
    <source>
        <dbReference type="PROSITE" id="PS50041"/>
    </source>
</evidence>
<organism evidence="2 3">
    <name type="scientific">Cryptotermes secundus</name>
    <dbReference type="NCBI Taxonomy" id="105785"/>
    <lineage>
        <taxon>Eukaryota</taxon>
        <taxon>Metazoa</taxon>
        <taxon>Ecdysozoa</taxon>
        <taxon>Arthropoda</taxon>
        <taxon>Hexapoda</taxon>
        <taxon>Insecta</taxon>
        <taxon>Pterygota</taxon>
        <taxon>Neoptera</taxon>
        <taxon>Polyneoptera</taxon>
        <taxon>Dictyoptera</taxon>
        <taxon>Blattodea</taxon>
        <taxon>Blattoidea</taxon>
        <taxon>Termitoidae</taxon>
        <taxon>Kalotermitidae</taxon>
        <taxon>Cryptotermitinae</taxon>
        <taxon>Cryptotermes</taxon>
    </lineage>
</organism>
<dbReference type="AlphaFoldDB" id="A0A2J7QEE3"/>
<accession>A0A2J7QEE3</accession>
<dbReference type="PROSITE" id="PS50041">
    <property type="entry name" value="C_TYPE_LECTIN_2"/>
    <property type="match status" value="1"/>
</dbReference>
<keyword evidence="3" id="KW-1185">Reference proteome</keyword>